<gene>
    <name evidence="2" type="ORF">QLX08_010560</name>
</gene>
<proteinExistence type="predicted"/>
<dbReference type="Proteomes" id="UP001432146">
    <property type="component" value="Unassembled WGS sequence"/>
</dbReference>
<dbReference type="AlphaFoldDB" id="A0AAW0ZD06"/>
<evidence type="ECO:0000256" key="1">
    <source>
        <dbReference type="SAM" id="MobiDB-lite"/>
    </source>
</evidence>
<sequence length="200" mass="22972">MSKSRRYNKILNKIVKINEDCSEDTSEEDQYELLESENESESSECIESGELEGSSDSEEENFFKVYQSKKRMRILSSSGFEDKRTSIPSTFQHVMGEIEIAVDGTRWIKLKAGESACRSPIYMIFKDIARPTGCAKRNIISGRVTSAFELITDTYIIEHIKDCTETEARRILIQEWTITVAELHRFLGILYARSAFEARL</sequence>
<dbReference type="EMBL" id="JAWNGG020000293">
    <property type="protein sequence ID" value="KAK9294987.1"/>
    <property type="molecule type" value="Genomic_DNA"/>
</dbReference>
<reference evidence="2 3" key="1">
    <citation type="submission" date="2024-05" db="EMBL/GenBank/DDBJ databases">
        <title>The nuclear and mitochondrial genome assemblies of Tetragonisca angustula (Apidae: Meliponini), a tiny yet remarkable pollinator in the Neotropics.</title>
        <authorList>
            <person name="Ferrari R."/>
            <person name="Ricardo P.C."/>
            <person name="Dias F.C."/>
            <person name="Araujo N.S."/>
            <person name="Soares D.O."/>
            <person name="Zhou Q.-S."/>
            <person name="Zhu C.-D."/>
            <person name="Coutinho L."/>
            <person name="Airas M.C."/>
            <person name="Batista T.M."/>
        </authorList>
    </citation>
    <scope>NUCLEOTIDE SEQUENCE [LARGE SCALE GENOMIC DNA]</scope>
    <source>
        <strain evidence="2">ASF017062</strain>
        <tissue evidence="2">Abdomen</tissue>
    </source>
</reference>
<accession>A0AAW0ZD06</accession>
<comment type="caution">
    <text evidence="2">The sequence shown here is derived from an EMBL/GenBank/DDBJ whole genome shotgun (WGS) entry which is preliminary data.</text>
</comment>
<evidence type="ECO:0000313" key="3">
    <source>
        <dbReference type="Proteomes" id="UP001432146"/>
    </source>
</evidence>
<feature type="region of interest" description="Disordered" evidence="1">
    <location>
        <begin position="23"/>
        <end position="58"/>
    </location>
</feature>
<protein>
    <submittedName>
        <fullName evidence="2">Uncharacterized protein</fullName>
    </submittedName>
</protein>
<evidence type="ECO:0000313" key="2">
    <source>
        <dbReference type="EMBL" id="KAK9294987.1"/>
    </source>
</evidence>
<keyword evidence="3" id="KW-1185">Reference proteome</keyword>
<organism evidence="2 3">
    <name type="scientific">Tetragonisca angustula</name>
    <dbReference type="NCBI Taxonomy" id="166442"/>
    <lineage>
        <taxon>Eukaryota</taxon>
        <taxon>Metazoa</taxon>
        <taxon>Ecdysozoa</taxon>
        <taxon>Arthropoda</taxon>
        <taxon>Hexapoda</taxon>
        <taxon>Insecta</taxon>
        <taxon>Pterygota</taxon>
        <taxon>Neoptera</taxon>
        <taxon>Endopterygota</taxon>
        <taxon>Hymenoptera</taxon>
        <taxon>Apocrita</taxon>
        <taxon>Aculeata</taxon>
        <taxon>Apoidea</taxon>
        <taxon>Anthophila</taxon>
        <taxon>Apidae</taxon>
        <taxon>Tetragonisca</taxon>
    </lineage>
</organism>
<name>A0AAW0ZD06_9HYME</name>